<dbReference type="Proteomes" id="UP000436088">
    <property type="component" value="Unassembled WGS sequence"/>
</dbReference>
<dbReference type="AlphaFoldDB" id="A0A6A2WJI7"/>
<accession>A0A6A2WJI7</accession>
<comment type="caution">
    <text evidence="1">The sequence shown here is derived from an EMBL/GenBank/DDBJ whole genome shotgun (WGS) entry which is preliminary data.</text>
</comment>
<evidence type="ECO:0000313" key="1">
    <source>
        <dbReference type="EMBL" id="KAE8658681.1"/>
    </source>
</evidence>
<gene>
    <name evidence="1" type="ORF">F3Y22_tig00116970pilonHSYRG00034</name>
</gene>
<reference evidence="1" key="1">
    <citation type="submission" date="2019-09" db="EMBL/GenBank/DDBJ databases">
        <title>Draft genome information of white flower Hibiscus syriacus.</title>
        <authorList>
            <person name="Kim Y.-M."/>
        </authorList>
    </citation>
    <scope>NUCLEOTIDE SEQUENCE [LARGE SCALE GENOMIC DNA]</scope>
    <source>
        <strain evidence="1">YM2019G1</strain>
    </source>
</reference>
<evidence type="ECO:0000313" key="2">
    <source>
        <dbReference type="Proteomes" id="UP000436088"/>
    </source>
</evidence>
<protein>
    <recommendedName>
        <fullName evidence="3">Reverse transcriptase domain-containing protein</fullName>
    </recommendedName>
</protein>
<name>A0A6A2WJI7_HIBSY</name>
<dbReference type="EMBL" id="VEPZ02001743">
    <property type="protein sequence ID" value="KAE8658681.1"/>
    <property type="molecule type" value="Genomic_DNA"/>
</dbReference>
<keyword evidence="2" id="KW-1185">Reference proteome</keyword>
<sequence length="528" mass="59185">MFKMLDPPNVGRVEGVNVECQEGPLINNYGGVELENGPRRLDNNPVTFENILIGSNERPNLREMNIVEGRGRQRLLNRQVGRQASMGREDSRLFHRVYSRTKRNGVSMASDQGSLCPSISSRRSIDVEEVEATWKISNMMGINFQDKKKGEGYGSEKVDYGEEVVFCVHSGIKNGDNEHYAVEKDWGAYLRGVVVTPSIGSAGGMISLQDENVFVVKQQQIHRSYIAIWGGFKEASESSLIRSSVDSKKEDFFMELMSFIGQLDDPFCIWGDFNVYLNQEEKIGVSRNLHSMKVFNDFVMQVLVRRLRGCIDDVIGPSQFAFIQGRQIMDCYFHANKGLQLNLEKSKIVGINMEEIDIKELADEHGCSVGEFPIEYLGLPLGLAQGGTPKSGNLCMASNESKAVLPCNPTDLVVAWMELVCYSQMWTLIPGAIMCANMQFDGLVSDPSLADIHWKDKKLISYSPIWFPPPSGFLKINVDGSVEKEWLRGGIGVIIHDSKVVVNKNVIVKHIQRWFNWKADEHAKSGIG</sequence>
<organism evidence="1 2">
    <name type="scientific">Hibiscus syriacus</name>
    <name type="common">Rose of Sharon</name>
    <dbReference type="NCBI Taxonomy" id="106335"/>
    <lineage>
        <taxon>Eukaryota</taxon>
        <taxon>Viridiplantae</taxon>
        <taxon>Streptophyta</taxon>
        <taxon>Embryophyta</taxon>
        <taxon>Tracheophyta</taxon>
        <taxon>Spermatophyta</taxon>
        <taxon>Magnoliopsida</taxon>
        <taxon>eudicotyledons</taxon>
        <taxon>Gunneridae</taxon>
        <taxon>Pentapetalae</taxon>
        <taxon>rosids</taxon>
        <taxon>malvids</taxon>
        <taxon>Malvales</taxon>
        <taxon>Malvaceae</taxon>
        <taxon>Malvoideae</taxon>
        <taxon>Hibiscus</taxon>
    </lineage>
</organism>
<proteinExistence type="predicted"/>
<evidence type="ECO:0008006" key="3">
    <source>
        <dbReference type="Google" id="ProtNLM"/>
    </source>
</evidence>